<dbReference type="SUPFAM" id="SSF56801">
    <property type="entry name" value="Acetyl-CoA synthetase-like"/>
    <property type="match status" value="1"/>
</dbReference>
<accession>A0ABS7CL84</accession>
<organism evidence="2 3">
    <name type="scientific">Paenibacillus sepulcri</name>
    <dbReference type="NCBI Taxonomy" id="359917"/>
    <lineage>
        <taxon>Bacteria</taxon>
        <taxon>Bacillati</taxon>
        <taxon>Bacillota</taxon>
        <taxon>Bacilli</taxon>
        <taxon>Bacillales</taxon>
        <taxon>Paenibacillaceae</taxon>
        <taxon>Paenibacillus</taxon>
    </lineage>
</organism>
<dbReference type="InterPro" id="IPR020845">
    <property type="entry name" value="AMP-binding_CS"/>
</dbReference>
<name>A0ABS7CL84_9BACL</name>
<feature type="non-terminal residue" evidence="2">
    <location>
        <position position="166"/>
    </location>
</feature>
<feature type="non-terminal residue" evidence="2">
    <location>
        <position position="1"/>
    </location>
</feature>
<dbReference type="Gene3D" id="3.40.50.980">
    <property type="match status" value="2"/>
</dbReference>
<dbReference type="PANTHER" id="PTHR45527">
    <property type="entry name" value="NONRIBOSOMAL PEPTIDE SYNTHETASE"/>
    <property type="match status" value="1"/>
</dbReference>
<gene>
    <name evidence="2" type="ORF">K0U00_47330</name>
</gene>
<dbReference type="PANTHER" id="PTHR45527:SF14">
    <property type="entry name" value="PLIPASTATIN SYNTHASE SUBUNIT B"/>
    <property type="match status" value="1"/>
</dbReference>
<reference evidence="2 3" key="1">
    <citation type="submission" date="2021-07" db="EMBL/GenBank/DDBJ databases">
        <title>Paenibacillus radiodurans sp. nov., isolated from the southeastern edge of Tengger Desert.</title>
        <authorList>
            <person name="Zhang G."/>
        </authorList>
    </citation>
    <scope>NUCLEOTIDE SEQUENCE [LARGE SCALE GENOMIC DNA]</scope>
    <source>
        <strain evidence="2 3">CCM 7311</strain>
    </source>
</reference>
<dbReference type="PROSITE" id="PS00455">
    <property type="entry name" value="AMP_BINDING"/>
    <property type="match status" value="1"/>
</dbReference>
<protein>
    <submittedName>
        <fullName evidence="2">AMP-binding protein</fullName>
    </submittedName>
</protein>
<feature type="domain" description="AMP-dependent synthetase/ligase" evidence="1">
    <location>
        <begin position="21"/>
        <end position="165"/>
    </location>
</feature>
<dbReference type="InterPro" id="IPR000873">
    <property type="entry name" value="AMP-dep_synth/lig_dom"/>
</dbReference>
<evidence type="ECO:0000313" key="2">
    <source>
        <dbReference type="EMBL" id="MBW7461692.1"/>
    </source>
</evidence>
<evidence type="ECO:0000313" key="3">
    <source>
        <dbReference type="Proteomes" id="UP001519887"/>
    </source>
</evidence>
<dbReference type="Pfam" id="PF00501">
    <property type="entry name" value="AMP-binding"/>
    <property type="match status" value="1"/>
</dbReference>
<dbReference type="InterPro" id="IPR020459">
    <property type="entry name" value="AMP-binding"/>
</dbReference>
<proteinExistence type="predicted"/>
<comment type="caution">
    <text evidence="2">The sequence shown here is derived from an EMBL/GenBank/DDBJ whole genome shotgun (WGS) entry which is preliminary data.</text>
</comment>
<sequence>LGDARPGFMLTCEQMLPGLPETGGLLRIVLDEPDTIAELGQYSASNPGNADRIRPLSLLSPAYVIYTSGSTGKPKGVMISYASLSNFLFAMQDQFMLGERDRLLAVTTIAFDISALEIYLPLLTGGAVAVARKISIQDPAELAELIQATGATVMQATPTLWHVLAA</sequence>
<keyword evidence="3" id="KW-1185">Reference proteome</keyword>
<dbReference type="PRINTS" id="PR00154">
    <property type="entry name" value="AMPBINDING"/>
</dbReference>
<dbReference type="Proteomes" id="UP001519887">
    <property type="component" value="Unassembled WGS sequence"/>
</dbReference>
<evidence type="ECO:0000259" key="1">
    <source>
        <dbReference type="Pfam" id="PF00501"/>
    </source>
</evidence>
<dbReference type="EMBL" id="JAHZIK010003182">
    <property type="protein sequence ID" value="MBW7461692.1"/>
    <property type="molecule type" value="Genomic_DNA"/>
</dbReference>